<feature type="region of interest" description="Disordered" evidence="1">
    <location>
        <begin position="22"/>
        <end position="101"/>
    </location>
</feature>
<dbReference type="EMBL" id="HBUF01644087">
    <property type="protein sequence ID" value="CAG6785502.1"/>
    <property type="molecule type" value="Transcribed_RNA"/>
</dbReference>
<proteinExistence type="predicted"/>
<dbReference type="EMBL" id="HBUF01644090">
    <property type="protein sequence ID" value="CAG6785511.1"/>
    <property type="molecule type" value="Transcribed_RNA"/>
</dbReference>
<accession>A0A8D9FCZ5</accession>
<dbReference type="EMBL" id="HBUF01644086">
    <property type="protein sequence ID" value="CAG6785499.1"/>
    <property type="molecule type" value="Transcribed_RNA"/>
</dbReference>
<organism evidence="2">
    <name type="scientific">Cacopsylla melanoneura</name>
    <dbReference type="NCBI Taxonomy" id="428564"/>
    <lineage>
        <taxon>Eukaryota</taxon>
        <taxon>Metazoa</taxon>
        <taxon>Ecdysozoa</taxon>
        <taxon>Arthropoda</taxon>
        <taxon>Hexapoda</taxon>
        <taxon>Insecta</taxon>
        <taxon>Pterygota</taxon>
        <taxon>Neoptera</taxon>
        <taxon>Paraneoptera</taxon>
        <taxon>Hemiptera</taxon>
        <taxon>Sternorrhyncha</taxon>
        <taxon>Psylloidea</taxon>
        <taxon>Psyllidae</taxon>
        <taxon>Psyllinae</taxon>
        <taxon>Cacopsylla</taxon>
    </lineage>
</organism>
<feature type="compositionally biased region" description="Low complexity" evidence="1">
    <location>
        <begin position="23"/>
        <end position="93"/>
    </location>
</feature>
<dbReference type="EMBL" id="HBUF01644089">
    <property type="protein sequence ID" value="CAG6785508.1"/>
    <property type="molecule type" value="Transcribed_RNA"/>
</dbReference>
<reference evidence="2" key="1">
    <citation type="submission" date="2021-05" db="EMBL/GenBank/DDBJ databases">
        <authorList>
            <person name="Alioto T."/>
            <person name="Alioto T."/>
            <person name="Gomez Garrido J."/>
        </authorList>
    </citation>
    <scope>NUCLEOTIDE SEQUENCE</scope>
</reference>
<name>A0A8D9FCZ5_9HEMI</name>
<dbReference type="EMBL" id="HBUF01644084">
    <property type="protein sequence ID" value="CAG6785494.1"/>
    <property type="molecule type" value="Transcribed_RNA"/>
</dbReference>
<evidence type="ECO:0000313" key="2">
    <source>
        <dbReference type="EMBL" id="CAG6785502.1"/>
    </source>
</evidence>
<protein>
    <submittedName>
        <fullName evidence="2">Uncharacterized protein</fullName>
    </submittedName>
</protein>
<evidence type="ECO:0000256" key="1">
    <source>
        <dbReference type="SAM" id="MobiDB-lite"/>
    </source>
</evidence>
<dbReference type="AlphaFoldDB" id="A0A8D9FCZ5"/>
<sequence length="101" mass="10915">MNKKQPQIIQNPENITIIGLIMKDNNGTNKKTNNSNISYNSRCSNKISTSTGNTNNSGYINNSSTNSSGSSSSSTNNNNNGSSSPNNNNTTNNEQQQQQQQ</sequence>